<comment type="caution">
    <text evidence="2">The sequence shown here is derived from an EMBL/GenBank/DDBJ whole genome shotgun (WGS) entry which is preliminary data.</text>
</comment>
<dbReference type="Pfam" id="PF12680">
    <property type="entry name" value="SnoaL_2"/>
    <property type="match status" value="1"/>
</dbReference>
<feature type="domain" description="SnoaL-like" evidence="1">
    <location>
        <begin position="7"/>
        <end position="113"/>
    </location>
</feature>
<dbReference type="AlphaFoldDB" id="A0A4R5LMS7"/>
<dbReference type="SUPFAM" id="SSF54427">
    <property type="entry name" value="NTF2-like"/>
    <property type="match status" value="1"/>
</dbReference>
<keyword evidence="3" id="KW-1185">Reference proteome</keyword>
<protein>
    <submittedName>
        <fullName evidence="2">Nuclear transport factor 2 family protein</fullName>
    </submittedName>
</protein>
<gene>
    <name evidence="2" type="ORF">E2F43_18470</name>
</gene>
<organism evidence="2 3">
    <name type="scientific">Seongchinamella unica</name>
    <dbReference type="NCBI Taxonomy" id="2547392"/>
    <lineage>
        <taxon>Bacteria</taxon>
        <taxon>Pseudomonadati</taxon>
        <taxon>Pseudomonadota</taxon>
        <taxon>Gammaproteobacteria</taxon>
        <taxon>Cellvibrionales</taxon>
        <taxon>Halieaceae</taxon>
        <taxon>Seongchinamella</taxon>
    </lineage>
</organism>
<evidence type="ECO:0000259" key="1">
    <source>
        <dbReference type="Pfam" id="PF12680"/>
    </source>
</evidence>
<dbReference type="InterPro" id="IPR032710">
    <property type="entry name" value="NTF2-like_dom_sf"/>
</dbReference>
<dbReference type="EMBL" id="SMSE01000006">
    <property type="protein sequence ID" value="TDG11372.1"/>
    <property type="molecule type" value="Genomic_DNA"/>
</dbReference>
<dbReference type="PANTHER" id="PTHR41252">
    <property type="entry name" value="BLR2505 PROTEIN"/>
    <property type="match status" value="1"/>
</dbReference>
<reference evidence="2 3" key="1">
    <citation type="submission" date="2019-03" db="EMBL/GenBank/DDBJ databases">
        <title>Seongchinamella monodicae gen. nov., sp. nov., a novel member of the Gammaproteobacteria isolated from a tidal mudflat of beach.</title>
        <authorList>
            <person name="Yang H.G."/>
            <person name="Kang J.W."/>
            <person name="Lee S.D."/>
        </authorList>
    </citation>
    <scope>NUCLEOTIDE SEQUENCE [LARGE SCALE GENOMIC DNA]</scope>
    <source>
        <strain evidence="2 3">GH4-78</strain>
    </source>
</reference>
<proteinExistence type="predicted"/>
<name>A0A4R5LMS7_9GAMM</name>
<sequence length="128" mass="13944">MQTIDVVRGVYEGFGNGDIPAVLELLADDCSWTEAAGGPYGGVYVGPQAILDGVFMKLGDDWNGFTAMPQDFVADGDRVVVLGEYSGSYKATGRSFRSPFAHAWTVKDGKAVRFQQYVDTVLHREPMD</sequence>
<dbReference type="Gene3D" id="3.10.450.50">
    <property type="match status" value="1"/>
</dbReference>
<evidence type="ECO:0000313" key="3">
    <source>
        <dbReference type="Proteomes" id="UP000295554"/>
    </source>
</evidence>
<dbReference type="Proteomes" id="UP000295554">
    <property type="component" value="Unassembled WGS sequence"/>
</dbReference>
<accession>A0A4R5LMS7</accession>
<evidence type="ECO:0000313" key="2">
    <source>
        <dbReference type="EMBL" id="TDG11372.1"/>
    </source>
</evidence>
<dbReference type="InterPro" id="IPR037401">
    <property type="entry name" value="SnoaL-like"/>
</dbReference>
<dbReference type="RefSeq" id="WP_133215511.1">
    <property type="nucleotide sequence ID" value="NZ_SMSE01000006.1"/>
</dbReference>
<dbReference type="OrthoDB" id="8451859at2"/>
<dbReference type="PANTHER" id="PTHR41252:SF1">
    <property type="entry name" value="BLR2505 PROTEIN"/>
    <property type="match status" value="1"/>
</dbReference>